<dbReference type="GO" id="GO:0006281">
    <property type="term" value="P:DNA repair"/>
    <property type="evidence" value="ECO:0007669"/>
    <property type="project" value="UniProtKB-KW"/>
</dbReference>
<name>A0A0N9HRW0_9PSEU</name>
<keyword evidence="1" id="KW-0227">DNA damage</keyword>
<feature type="domain" description="PD-(D/E)XK endonuclease-like" evidence="5">
    <location>
        <begin position="92"/>
        <end position="212"/>
    </location>
</feature>
<dbReference type="InterPro" id="IPR011604">
    <property type="entry name" value="PDDEXK-like_dom_sf"/>
</dbReference>
<dbReference type="Pfam" id="PF12705">
    <property type="entry name" value="PDDEXK_1"/>
    <property type="match status" value="1"/>
</dbReference>
<keyword evidence="2" id="KW-0347">Helicase</keyword>
<dbReference type="KEGG" id="kphy:AOZ06_12915"/>
<evidence type="ECO:0000256" key="3">
    <source>
        <dbReference type="ARBA" id="ARBA00023204"/>
    </source>
</evidence>
<dbReference type="RefSeq" id="WP_054289599.1">
    <property type="nucleotide sequence ID" value="NZ_CP012752.1"/>
</dbReference>
<keyword evidence="8" id="KW-1185">Reference proteome</keyword>
<dbReference type="EMBL" id="CP012752">
    <property type="protein sequence ID" value="ALG07633.1"/>
    <property type="molecule type" value="Genomic_DNA"/>
</dbReference>
<evidence type="ECO:0000313" key="6">
    <source>
        <dbReference type="EMBL" id="ALG07633.1"/>
    </source>
</evidence>
<organism evidence="6 8">
    <name type="scientific">Kibdelosporangium phytohabitans</name>
    <dbReference type="NCBI Taxonomy" id="860235"/>
    <lineage>
        <taxon>Bacteria</taxon>
        <taxon>Bacillati</taxon>
        <taxon>Actinomycetota</taxon>
        <taxon>Actinomycetes</taxon>
        <taxon>Pseudonocardiales</taxon>
        <taxon>Pseudonocardiaceae</taxon>
        <taxon>Kibdelosporangium</taxon>
    </lineage>
</organism>
<evidence type="ECO:0000313" key="8">
    <source>
        <dbReference type="Proteomes" id="UP000063699"/>
    </source>
</evidence>
<reference evidence="6 8" key="1">
    <citation type="submission" date="2015-07" db="EMBL/GenBank/DDBJ databases">
        <title>Genome sequencing of Kibdelosporangium phytohabitans.</title>
        <authorList>
            <person name="Qin S."/>
            <person name="Xing K."/>
        </authorList>
    </citation>
    <scope>NUCLEOTIDE SEQUENCE [LARGE SCALE GENOMIC DNA]</scope>
    <source>
        <strain evidence="6 8">KLBMP1111</strain>
    </source>
</reference>
<keyword evidence="3" id="KW-0234">DNA repair</keyword>
<evidence type="ECO:0000256" key="2">
    <source>
        <dbReference type="ARBA" id="ARBA00022806"/>
    </source>
</evidence>
<dbReference type="InterPro" id="IPR038726">
    <property type="entry name" value="PDDEXK_AddAB-type"/>
</dbReference>
<evidence type="ECO:0000256" key="4">
    <source>
        <dbReference type="SAM" id="MobiDB-lite"/>
    </source>
</evidence>
<keyword evidence="2" id="KW-0067">ATP-binding</keyword>
<dbReference type="OrthoDB" id="5174688at2"/>
<evidence type="ECO:0000259" key="5">
    <source>
        <dbReference type="Pfam" id="PF12705"/>
    </source>
</evidence>
<dbReference type="EMBL" id="CP012752">
    <property type="protein sequence ID" value="ALG07689.1"/>
    <property type="molecule type" value="Genomic_DNA"/>
</dbReference>
<dbReference type="AlphaFoldDB" id="A0A0N9HRW0"/>
<proteinExistence type="predicted"/>
<dbReference type="KEGG" id="kphy:AOZ06_12595"/>
<evidence type="ECO:0000313" key="7">
    <source>
        <dbReference type="EMBL" id="ALG07689.1"/>
    </source>
</evidence>
<keyword evidence="2" id="KW-0547">Nucleotide-binding</keyword>
<gene>
    <name evidence="6" type="ORF">AOZ06_12595</name>
    <name evidence="7" type="ORF">AOZ06_12915</name>
</gene>
<protein>
    <recommendedName>
        <fullName evidence="5">PD-(D/E)XK endonuclease-like domain-containing protein</fullName>
    </recommendedName>
</protein>
<sequence>MTTPEVERTTADLLLEWDRSRPRSRQRELGWSEVGGCKRRAGYRLAGTEPSNPGGSLQAVMGTAIHDAVQQRLAETAGPDDLVEHPVVFAGIPGHLDRYEADTGDLIDVKTTTSLWLKHIKLHGPDKPHLWQTAGYCAALLQQGVKVRRIVIDYIARDTGELYRWTGRFEIRHVRDALAWLESVRGVEPEMLNRDYAPDSAFCGHCPFQKICWDGATPDRNPRSVLYVEDPDARAWAQKLWDARDEKAAAKEREGEAKGALDALRPNEAGTSSILDVGLDGHGLVWQVSTSYLLDHELVEKDYAKADAKPPRKPSTSTKLVFVPLPGTES</sequence>
<feature type="region of interest" description="Disordered" evidence="4">
    <location>
        <begin position="305"/>
        <end position="330"/>
    </location>
</feature>
<dbReference type="GO" id="GO:0004386">
    <property type="term" value="F:helicase activity"/>
    <property type="evidence" value="ECO:0007669"/>
    <property type="project" value="UniProtKB-KW"/>
</dbReference>
<dbReference type="Proteomes" id="UP000063699">
    <property type="component" value="Chromosome"/>
</dbReference>
<accession>A0A0N9HRW0</accession>
<dbReference type="STRING" id="860235.AOZ06_12595"/>
<evidence type="ECO:0000256" key="1">
    <source>
        <dbReference type="ARBA" id="ARBA00022763"/>
    </source>
</evidence>
<keyword evidence="2" id="KW-0378">Hydrolase</keyword>
<dbReference type="Gene3D" id="3.90.320.10">
    <property type="match status" value="1"/>
</dbReference>